<accession>A0A939B063</accession>
<sequence>METKQLLTHLIVAAALAATGNATALAQPGPGRHTVSTEEQPRGVLLEEFTGINCGYCPQGHAIAEKLATACDRVYVVAVHGGMFATPAPDEPDFRTDEGSQLISEFDVESSGYPSGMVNRHDFYGSGSPVCSRTSWKLFTKAATAEAAPVNLYASASFDGQSRKLDIHVEGFFVADNQPADQELNVVWTQDDIPGPQNGGLMGDEYPHRHVLRDYVTPIWGDTLASPQQGQYFERDYTLTLPEDINGVEVKAENIKVVAFVTCGKGDVANVTGCRPQYANYSKPLAARLSEPRIPIGNYWGCNFFEATVKNLSDRELTEATFDIDVNGSVATVAWNGSIEPFGQQEIKLSRQYDTADNGQNSYSITLKTLNGESVEPSQLSGRFASPRQAMPSVTVELKTNNEAGENTFCIKDADGNLVKEFGPYPDGQVTQTSESAELEAGKVYYFEVTDAWGDGIYSPAGYFTTRSADGSLIEQAYAIDDFGTRSVFVTSKAASGIHGAVDKAADGEAIAYRTDGTVAYKGPKSSMKLPTGTYIIYDCASRTATKVTANNNN</sequence>
<dbReference type="InterPro" id="IPR013783">
    <property type="entry name" value="Ig-like_fold"/>
</dbReference>
<keyword evidence="3" id="KW-1185">Reference proteome</keyword>
<dbReference type="Proteomes" id="UP000764045">
    <property type="component" value="Unassembled WGS sequence"/>
</dbReference>
<reference evidence="2 3" key="1">
    <citation type="journal article" date="2021" name="Sci. Rep.">
        <title>The distribution of antibiotic resistance genes in chicken gut microbiota commensals.</title>
        <authorList>
            <person name="Juricova H."/>
            <person name="Matiasovicova J."/>
            <person name="Kubasova T."/>
            <person name="Cejkova D."/>
            <person name="Rychlik I."/>
        </authorList>
    </citation>
    <scope>NUCLEOTIDE SEQUENCE [LARGE SCALE GENOMIC DNA]</scope>
    <source>
        <strain evidence="2 3">An819</strain>
    </source>
</reference>
<dbReference type="Gene3D" id="2.60.40.10">
    <property type="entry name" value="Immunoglobulins"/>
    <property type="match status" value="1"/>
</dbReference>
<organism evidence="2 3">
    <name type="scientific">Marseilla massiliensis</name>
    <dbReference type="NCBI Taxonomy" id="1841864"/>
    <lineage>
        <taxon>Bacteria</taxon>
        <taxon>Pseudomonadati</taxon>
        <taxon>Bacteroidota</taxon>
        <taxon>Bacteroidia</taxon>
        <taxon>Bacteroidales</taxon>
        <taxon>Prevotellaceae</taxon>
        <taxon>Marseilla</taxon>
    </lineage>
</organism>
<evidence type="ECO:0000256" key="1">
    <source>
        <dbReference type="SAM" id="SignalP"/>
    </source>
</evidence>
<name>A0A939B063_9BACT</name>
<dbReference type="EMBL" id="JACJJL010000001">
    <property type="protein sequence ID" value="MBM6660383.1"/>
    <property type="molecule type" value="Genomic_DNA"/>
</dbReference>
<feature type="signal peptide" evidence="1">
    <location>
        <begin position="1"/>
        <end position="24"/>
    </location>
</feature>
<feature type="chain" id="PRO_5037090639" evidence="1">
    <location>
        <begin position="25"/>
        <end position="554"/>
    </location>
</feature>
<dbReference type="Pfam" id="PF11551">
    <property type="entry name" value="Omp28"/>
    <property type="match status" value="1"/>
</dbReference>
<dbReference type="AlphaFoldDB" id="A0A939B063"/>
<dbReference type="RefSeq" id="WP_205107081.1">
    <property type="nucleotide sequence ID" value="NZ_JACJJL010000001.1"/>
</dbReference>
<evidence type="ECO:0000313" key="3">
    <source>
        <dbReference type="Proteomes" id="UP000764045"/>
    </source>
</evidence>
<protein>
    <submittedName>
        <fullName evidence="2">Omp28-related outer membrane protein</fullName>
    </submittedName>
</protein>
<dbReference type="InterPro" id="IPR021615">
    <property type="entry name" value="Omp28"/>
</dbReference>
<proteinExistence type="predicted"/>
<gene>
    <name evidence="2" type="ORF">H6B30_01195</name>
</gene>
<comment type="caution">
    <text evidence="2">The sequence shown here is derived from an EMBL/GenBank/DDBJ whole genome shotgun (WGS) entry which is preliminary data.</text>
</comment>
<evidence type="ECO:0000313" key="2">
    <source>
        <dbReference type="EMBL" id="MBM6660383.1"/>
    </source>
</evidence>
<keyword evidence="1" id="KW-0732">Signal</keyword>